<keyword evidence="2" id="KW-1185">Reference proteome</keyword>
<gene>
    <name evidence="1" type="ORF">BV22DRAFT_451311</name>
</gene>
<evidence type="ECO:0000313" key="2">
    <source>
        <dbReference type="Proteomes" id="UP000790709"/>
    </source>
</evidence>
<protein>
    <submittedName>
        <fullName evidence="1">Uncharacterized protein</fullName>
    </submittedName>
</protein>
<sequence>MGSISRQENNSLPRMLEAPSVVSIHDPSPMKADLLTLGLGVFLSTGAVQMACAMMTSTKVQSCSLPACYSDALGCRLARTIVKTTYWEGNEGKIFAGCEPSAHSSVSTLCSHTSEDQRGLRWSLTPYDKLQARDSYSRTWLGSEGGAIVVSNSTNPARYGEETFQKLARKVNH</sequence>
<accession>A0ACB8BL27</accession>
<reference evidence="1" key="1">
    <citation type="journal article" date="2021" name="New Phytol.">
        <title>Evolutionary innovations through gain and loss of genes in the ectomycorrhizal Boletales.</title>
        <authorList>
            <person name="Wu G."/>
            <person name="Miyauchi S."/>
            <person name="Morin E."/>
            <person name="Kuo A."/>
            <person name="Drula E."/>
            <person name="Varga T."/>
            <person name="Kohler A."/>
            <person name="Feng B."/>
            <person name="Cao Y."/>
            <person name="Lipzen A."/>
            <person name="Daum C."/>
            <person name="Hundley H."/>
            <person name="Pangilinan J."/>
            <person name="Johnson J."/>
            <person name="Barry K."/>
            <person name="LaButti K."/>
            <person name="Ng V."/>
            <person name="Ahrendt S."/>
            <person name="Min B."/>
            <person name="Choi I.G."/>
            <person name="Park H."/>
            <person name="Plett J.M."/>
            <person name="Magnuson J."/>
            <person name="Spatafora J.W."/>
            <person name="Nagy L.G."/>
            <person name="Henrissat B."/>
            <person name="Grigoriev I.V."/>
            <person name="Yang Z.L."/>
            <person name="Xu J."/>
            <person name="Martin F.M."/>
        </authorList>
    </citation>
    <scope>NUCLEOTIDE SEQUENCE</scope>
    <source>
        <strain evidence="1">KUC20120723A-06</strain>
    </source>
</reference>
<organism evidence="1 2">
    <name type="scientific">Leucogyrophana mollusca</name>
    <dbReference type="NCBI Taxonomy" id="85980"/>
    <lineage>
        <taxon>Eukaryota</taxon>
        <taxon>Fungi</taxon>
        <taxon>Dikarya</taxon>
        <taxon>Basidiomycota</taxon>
        <taxon>Agaricomycotina</taxon>
        <taxon>Agaricomycetes</taxon>
        <taxon>Agaricomycetidae</taxon>
        <taxon>Boletales</taxon>
        <taxon>Boletales incertae sedis</taxon>
        <taxon>Leucogyrophana</taxon>
    </lineage>
</organism>
<proteinExistence type="predicted"/>
<evidence type="ECO:0000313" key="1">
    <source>
        <dbReference type="EMBL" id="KAH7925253.1"/>
    </source>
</evidence>
<dbReference type="Proteomes" id="UP000790709">
    <property type="component" value="Unassembled WGS sequence"/>
</dbReference>
<comment type="caution">
    <text evidence="1">The sequence shown here is derived from an EMBL/GenBank/DDBJ whole genome shotgun (WGS) entry which is preliminary data.</text>
</comment>
<dbReference type="EMBL" id="MU266406">
    <property type="protein sequence ID" value="KAH7925253.1"/>
    <property type="molecule type" value="Genomic_DNA"/>
</dbReference>
<name>A0ACB8BL27_9AGAM</name>